<evidence type="ECO:0000256" key="1">
    <source>
        <dbReference type="SAM" id="MobiDB-lite"/>
    </source>
</evidence>
<organism evidence="3 4">
    <name type="scientific">Actinacidiphila epipremni</name>
    <dbReference type="NCBI Taxonomy" id="2053013"/>
    <lineage>
        <taxon>Bacteria</taxon>
        <taxon>Bacillati</taxon>
        <taxon>Actinomycetota</taxon>
        <taxon>Actinomycetes</taxon>
        <taxon>Kitasatosporales</taxon>
        <taxon>Streptomycetaceae</taxon>
        <taxon>Actinacidiphila</taxon>
    </lineage>
</organism>
<feature type="compositionally biased region" description="Basic and acidic residues" evidence="1">
    <location>
        <begin position="39"/>
        <end position="56"/>
    </location>
</feature>
<sequence>MTKEKKQPQIPARVGASWSGRHSFRVSSALASAPAGAEGARRQGAPDEMGEAERGLNQDAARPSVGGVCPSCGQHLPLAPAEPLSARDPADLPLLAPLYRKRTRETRDRVRSVRFTPTAEAVIEAAAQVRGQFFAGYVGDVAYAHALGRTGTGAGSPEDDPARALVEVVERLIAQLRRTGNNLNQITHALNSGVVPDHAEQVLARVEQTVENAFTLLDGFVGKQQAS</sequence>
<evidence type="ECO:0000313" key="4">
    <source>
        <dbReference type="Proteomes" id="UP000734511"/>
    </source>
</evidence>
<keyword evidence="4" id="KW-1185">Reference proteome</keyword>
<protein>
    <submittedName>
        <fullName evidence="3">MobC family plasmid mobilization relaxosome protein</fullName>
    </submittedName>
</protein>
<feature type="compositionally biased region" description="Low complexity" evidence="1">
    <location>
        <begin position="27"/>
        <end position="38"/>
    </location>
</feature>
<proteinExistence type="predicted"/>
<comment type="caution">
    <text evidence="3">The sequence shown here is derived from an EMBL/GenBank/DDBJ whole genome shotgun (WGS) entry which is preliminary data.</text>
</comment>
<dbReference type="EMBL" id="JAATEJ010000004">
    <property type="protein sequence ID" value="NJP43240.1"/>
    <property type="molecule type" value="Genomic_DNA"/>
</dbReference>
<dbReference type="InterPro" id="IPR008687">
    <property type="entry name" value="MobC"/>
</dbReference>
<evidence type="ECO:0000259" key="2">
    <source>
        <dbReference type="Pfam" id="PF05713"/>
    </source>
</evidence>
<gene>
    <name evidence="3" type="ORF">HCN08_07465</name>
</gene>
<dbReference type="Pfam" id="PF05713">
    <property type="entry name" value="MobC"/>
    <property type="match status" value="1"/>
</dbReference>
<feature type="region of interest" description="Disordered" evidence="1">
    <location>
        <begin position="1"/>
        <end position="57"/>
    </location>
</feature>
<dbReference type="Proteomes" id="UP000734511">
    <property type="component" value="Unassembled WGS sequence"/>
</dbReference>
<accession>A0ABX0ZHM2</accession>
<feature type="domain" description="Bacterial mobilisation" evidence="2">
    <location>
        <begin position="174"/>
        <end position="207"/>
    </location>
</feature>
<evidence type="ECO:0000313" key="3">
    <source>
        <dbReference type="EMBL" id="NJP43240.1"/>
    </source>
</evidence>
<name>A0ABX0ZHM2_9ACTN</name>
<reference evidence="3 4" key="1">
    <citation type="submission" date="2020-03" db="EMBL/GenBank/DDBJ databases">
        <title>WGS of actinomycetes isolated from Thailand.</title>
        <authorList>
            <person name="Thawai C."/>
        </authorList>
    </citation>
    <scope>NUCLEOTIDE SEQUENCE [LARGE SCALE GENOMIC DNA]</scope>
    <source>
        <strain evidence="3 4">PRB2-1</strain>
    </source>
</reference>